<evidence type="ECO:0000313" key="2">
    <source>
        <dbReference type="EMBL" id="OUD09973.1"/>
    </source>
</evidence>
<keyword evidence="3" id="KW-1185">Reference proteome</keyword>
<feature type="transmembrane region" description="Helical" evidence="1">
    <location>
        <begin position="108"/>
        <end position="125"/>
    </location>
</feature>
<reference evidence="2 3" key="1">
    <citation type="submission" date="2016-12" db="EMBL/GenBank/DDBJ databases">
        <title>The draft genome sequence of HSLHS2.</title>
        <authorList>
            <person name="Hu D."/>
            <person name="Wang L."/>
            <person name="Shao Z."/>
        </authorList>
    </citation>
    <scope>NUCLEOTIDE SEQUENCE [LARGE SCALE GENOMIC DNA]</scope>
    <source>
        <strain evidence="2">MCCC 1A06712</strain>
    </source>
</reference>
<accession>A0A251X1D3</accession>
<evidence type="ECO:0000256" key="1">
    <source>
        <dbReference type="SAM" id="Phobius"/>
    </source>
</evidence>
<protein>
    <submittedName>
        <fullName evidence="2">Uncharacterized protein</fullName>
    </submittedName>
</protein>
<proteinExistence type="predicted"/>
<name>A0A251X1D3_9RHOB</name>
<feature type="transmembrane region" description="Helical" evidence="1">
    <location>
        <begin position="12"/>
        <end position="29"/>
    </location>
</feature>
<dbReference type="Proteomes" id="UP000194664">
    <property type="component" value="Unassembled WGS sequence"/>
</dbReference>
<keyword evidence="1" id="KW-0812">Transmembrane</keyword>
<keyword evidence="1" id="KW-0472">Membrane</keyword>
<dbReference type="AlphaFoldDB" id="A0A251X1D3"/>
<keyword evidence="1" id="KW-1133">Transmembrane helix</keyword>
<organism evidence="2 3">
    <name type="scientific">Marivivens niveibacter</name>
    <dbReference type="NCBI Taxonomy" id="1930667"/>
    <lineage>
        <taxon>Bacteria</taxon>
        <taxon>Pseudomonadati</taxon>
        <taxon>Pseudomonadota</taxon>
        <taxon>Alphaproteobacteria</taxon>
        <taxon>Rhodobacterales</taxon>
        <taxon>Paracoccaceae</taxon>
        <taxon>Marivivens group</taxon>
        <taxon>Marivivens</taxon>
    </lineage>
</organism>
<sequence length="185" mass="20096">MEIVSLPVGWHVVLTVGSFFVFGFCNAQLTQSYVSSQFPVHYAVGQTAFDGDLIKGYYAHMQDQGTLGVYLRTQFIDFVFIASMVTFGVLLSTLVARIGVTNGRGQKIAYIARVSIIAGGALDVAENLMSFLMLSNATGFPNWIAIIYSSFAAMKFGCITVAMAAVLLAFFVGVTERLFTRRIAA</sequence>
<dbReference type="EMBL" id="MSPP01000001">
    <property type="protein sequence ID" value="OUD09973.1"/>
    <property type="molecule type" value="Genomic_DNA"/>
</dbReference>
<gene>
    <name evidence="2" type="ORF">BVC71_00155</name>
</gene>
<feature type="transmembrane region" description="Helical" evidence="1">
    <location>
        <begin position="75"/>
        <end position="96"/>
    </location>
</feature>
<comment type="caution">
    <text evidence="2">The sequence shown here is derived from an EMBL/GenBank/DDBJ whole genome shotgun (WGS) entry which is preliminary data.</text>
</comment>
<evidence type="ECO:0000313" key="3">
    <source>
        <dbReference type="Proteomes" id="UP000194664"/>
    </source>
</evidence>
<feature type="transmembrane region" description="Helical" evidence="1">
    <location>
        <begin position="145"/>
        <end position="172"/>
    </location>
</feature>